<reference evidence="1 2" key="1">
    <citation type="submission" date="2018-10" db="EMBL/GenBank/DDBJ databases">
        <title>Genomic Encyclopedia of Archaeal and Bacterial Type Strains, Phase II (KMG-II): from individual species to whole genera.</title>
        <authorList>
            <person name="Goeker M."/>
        </authorList>
    </citation>
    <scope>NUCLEOTIDE SEQUENCE [LARGE SCALE GENOMIC DNA]</scope>
    <source>
        <strain evidence="1 2">DSM 23424</strain>
    </source>
</reference>
<evidence type="ECO:0000313" key="2">
    <source>
        <dbReference type="Proteomes" id="UP000271339"/>
    </source>
</evidence>
<comment type="caution">
    <text evidence="1">The sequence shown here is derived from an EMBL/GenBank/DDBJ whole genome shotgun (WGS) entry which is preliminary data.</text>
</comment>
<gene>
    <name evidence="1" type="ORF">BXY75_2177</name>
</gene>
<dbReference type="Proteomes" id="UP000271339">
    <property type="component" value="Unassembled WGS sequence"/>
</dbReference>
<proteinExistence type="predicted"/>
<organism evidence="1 2">
    <name type="scientific">Ulvibacter antarcticus</name>
    <dbReference type="NCBI Taxonomy" id="442714"/>
    <lineage>
        <taxon>Bacteria</taxon>
        <taxon>Pseudomonadati</taxon>
        <taxon>Bacteroidota</taxon>
        <taxon>Flavobacteriia</taxon>
        <taxon>Flavobacteriales</taxon>
        <taxon>Flavobacteriaceae</taxon>
        <taxon>Ulvibacter</taxon>
    </lineage>
</organism>
<accession>A0A3L9YLB1</accession>
<evidence type="ECO:0000313" key="1">
    <source>
        <dbReference type="EMBL" id="RMA58798.1"/>
    </source>
</evidence>
<name>A0A3L9YLB1_9FLAO</name>
<dbReference type="AlphaFoldDB" id="A0A3L9YLB1"/>
<keyword evidence="2" id="KW-1185">Reference proteome</keyword>
<sequence>MSTINNQDITKIMRSLKLFYISIFLISFSCGTDDIQNLGKSDCAVAFSKLLDQAEDDYIALMIQPDSDGNDQSLEACLNRKSYTQAYIVRLQNANDTLNTIAGCTDTEYFNFIGRILDRKQQLEEDMTSTWNRCEEIFGGG</sequence>
<dbReference type="EMBL" id="REFC01000013">
    <property type="protein sequence ID" value="RMA58798.1"/>
    <property type="molecule type" value="Genomic_DNA"/>
</dbReference>
<protein>
    <submittedName>
        <fullName evidence="1">Uncharacterized protein</fullName>
    </submittedName>
</protein>